<dbReference type="PANTHER" id="PTHR21426">
    <property type="entry name" value="EXOCYST COMPLEX COMPONENT 8"/>
    <property type="match status" value="1"/>
</dbReference>
<keyword evidence="2" id="KW-0813">Transport</keyword>
<accession>A0A8S0QA81</accession>
<comment type="similarity">
    <text evidence="1">Belongs to the EXO84 family.</text>
</comment>
<evidence type="ECO:0000313" key="4">
    <source>
        <dbReference type="EMBL" id="CAA2961692.1"/>
    </source>
</evidence>
<dbReference type="GO" id="GO:0006887">
    <property type="term" value="P:exocytosis"/>
    <property type="evidence" value="ECO:0007669"/>
    <property type="project" value="UniProtKB-KW"/>
</dbReference>
<sequence>MAVVDLQWRRIGVSTLGIPDTLTGSEIRAPNLGDADRQWIGSRSQRLWLSDGVVEMKYELNELEKHISAQGILMKLMISNKIAQWAEWEIESPLRLVNENVPLSEMASALRASSACVQASLNHCSTLESQGVKLSKQLLLLLQPYVEDVLENNSRRSKREVLDLEGSDESILLSPRFFASLISTLQLHLILCLLIVV</sequence>
<proteinExistence type="inferred from homology"/>
<reference evidence="4 5" key="1">
    <citation type="submission" date="2019-12" db="EMBL/GenBank/DDBJ databases">
        <authorList>
            <person name="Alioto T."/>
            <person name="Alioto T."/>
            <person name="Gomez Garrido J."/>
        </authorList>
    </citation>
    <scope>NUCLEOTIDE SEQUENCE [LARGE SCALE GENOMIC DNA]</scope>
</reference>
<name>A0A8S0QA81_OLEEU</name>
<dbReference type="GO" id="GO:0008104">
    <property type="term" value="P:intracellular protein localization"/>
    <property type="evidence" value="ECO:0007669"/>
    <property type="project" value="TreeGrafter"/>
</dbReference>
<dbReference type="InterPro" id="IPR033961">
    <property type="entry name" value="Exo84"/>
</dbReference>
<keyword evidence="5" id="KW-1185">Reference proteome</keyword>
<dbReference type="InterPro" id="IPR016159">
    <property type="entry name" value="Cullin_repeat-like_dom_sf"/>
</dbReference>
<dbReference type="PANTHER" id="PTHR21426:SF2">
    <property type="entry name" value="EXOCYST COMPLEX COMPONENT EXO84C"/>
    <property type="match status" value="1"/>
</dbReference>
<keyword evidence="3" id="KW-0268">Exocytosis</keyword>
<dbReference type="Gramene" id="OE9A109792T1">
    <property type="protein sequence ID" value="OE9A109792C1"/>
    <property type="gene ID" value="OE9A109792"/>
</dbReference>
<dbReference type="GO" id="GO:0000145">
    <property type="term" value="C:exocyst"/>
    <property type="evidence" value="ECO:0007669"/>
    <property type="project" value="InterPro"/>
</dbReference>
<dbReference type="GO" id="GO:0006893">
    <property type="term" value="P:Golgi to plasma membrane transport"/>
    <property type="evidence" value="ECO:0007669"/>
    <property type="project" value="TreeGrafter"/>
</dbReference>
<dbReference type="SUPFAM" id="SSF74788">
    <property type="entry name" value="Cullin repeat-like"/>
    <property type="match status" value="1"/>
</dbReference>
<evidence type="ECO:0000256" key="1">
    <source>
        <dbReference type="ARBA" id="ARBA00007210"/>
    </source>
</evidence>
<comment type="caution">
    <text evidence="4">The sequence shown here is derived from an EMBL/GenBank/DDBJ whole genome shotgun (WGS) entry which is preliminary data.</text>
</comment>
<gene>
    <name evidence="4" type="ORF">OLEA9_A109792</name>
</gene>
<evidence type="ECO:0000313" key="5">
    <source>
        <dbReference type="Proteomes" id="UP000594638"/>
    </source>
</evidence>
<dbReference type="EMBL" id="CACTIH010000590">
    <property type="protein sequence ID" value="CAA2961692.1"/>
    <property type="molecule type" value="Genomic_DNA"/>
</dbReference>
<evidence type="ECO:0000256" key="3">
    <source>
        <dbReference type="ARBA" id="ARBA00022483"/>
    </source>
</evidence>
<evidence type="ECO:0000256" key="2">
    <source>
        <dbReference type="ARBA" id="ARBA00022448"/>
    </source>
</evidence>
<organism evidence="4 5">
    <name type="scientific">Olea europaea subsp. europaea</name>
    <dbReference type="NCBI Taxonomy" id="158383"/>
    <lineage>
        <taxon>Eukaryota</taxon>
        <taxon>Viridiplantae</taxon>
        <taxon>Streptophyta</taxon>
        <taxon>Embryophyta</taxon>
        <taxon>Tracheophyta</taxon>
        <taxon>Spermatophyta</taxon>
        <taxon>Magnoliopsida</taxon>
        <taxon>eudicotyledons</taxon>
        <taxon>Gunneridae</taxon>
        <taxon>Pentapetalae</taxon>
        <taxon>asterids</taxon>
        <taxon>lamiids</taxon>
        <taxon>Lamiales</taxon>
        <taxon>Oleaceae</taxon>
        <taxon>Oleeae</taxon>
        <taxon>Olea</taxon>
    </lineage>
</organism>
<dbReference type="Proteomes" id="UP000594638">
    <property type="component" value="Unassembled WGS sequence"/>
</dbReference>
<dbReference type="AlphaFoldDB" id="A0A8S0QA81"/>
<protein>
    <submittedName>
        <fullName evidence="4">Exocyst complex component EXO84C</fullName>
    </submittedName>
</protein>